<feature type="compositionally biased region" description="Basic and acidic residues" evidence="1">
    <location>
        <begin position="412"/>
        <end position="437"/>
    </location>
</feature>
<feature type="compositionally biased region" description="Basic and acidic residues" evidence="1">
    <location>
        <begin position="527"/>
        <end position="542"/>
    </location>
</feature>
<accession>A0A8K0X9J2</accession>
<organism evidence="2 3">
    <name type="scientific">Plectosphaerella cucumerina</name>
    <dbReference type="NCBI Taxonomy" id="40658"/>
    <lineage>
        <taxon>Eukaryota</taxon>
        <taxon>Fungi</taxon>
        <taxon>Dikarya</taxon>
        <taxon>Ascomycota</taxon>
        <taxon>Pezizomycotina</taxon>
        <taxon>Sordariomycetes</taxon>
        <taxon>Hypocreomycetidae</taxon>
        <taxon>Glomerellales</taxon>
        <taxon>Plectosphaerellaceae</taxon>
        <taxon>Plectosphaerella</taxon>
    </lineage>
</organism>
<feature type="compositionally biased region" description="Pro residues" evidence="1">
    <location>
        <begin position="499"/>
        <end position="518"/>
    </location>
</feature>
<sequence length="808" mass="86698">MVSFFGLKLGSDRKKKGDKPAAKKDPKTIDRNALGNGQYFGTTLNKDLLDPSNIPRPGTSASNRSLQRPRLPYARGTGSSSMVDLSGPGASFHASKPSSGSINLKPMGGSEANMYMRWQNSSATSLLPPPKRAGSTTPSGPDGRPGTAGSTRSKTWVNPLDVHFSRDPASTTPSRPTTAKPVVASTAPQIPKSPLGNFKFDIPSFDTGSGKKLEAEPKQDLKPTPLQQVRSRSPPSPKSYPSPPHSVKELEPPLMRIDTGLRPPSRQRDASAGQDPRNQSRFAQAAAPASLPSPATSAPRSSEEEKEKIWSGPVIQNVKAKRDTLTVKAPRRQSFTMDVDQEAKPDIASRPEPPRRPGTAGNGSPPPRSTRRPRPPPTEQAEVSAPPPRQTQSPPMENGNHGQWNQRGPSPFEERENRFQAPRPHDNGTRQLREGSPYRRGPARQMEGGLGGDARAAPQPTVQSYQNGREREPQQWPERGRSMGAPHSRGPPPRHEDFPPPNRPMPALPAGAPRPPPQGQYRSQSRPPREDEVDQRQQRPRQESASQAAHLEPSPMPNTAPAWEQPPHPAADPNHPSKGPQDFNSRPGFGQSSAKRRPPPPRLHPAPPPLRLRREVLDSPVIEGASSSRAAEWNSVTGGGPPSNPVTSAKFNTPRQAPSPPSTATTLHHPPSSPPSHQQLHPPPQIVDSASALDAPPRSAPAFVANLTPDMSSNPNWPLVDSGPLSANFTLQSPDGIVGSLGGGSKPASPAGMPLASPAFGTSFNLGGNSPVGPSHWTPQRPTHDRARPDHGLRAPTGIADEFRVKFI</sequence>
<dbReference type="AlphaFoldDB" id="A0A8K0X9J2"/>
<feature type="compositionally biased region" description="Low complexity" evidence="1">
    <location>
        <begin position="662"/>
        <end position="680"/>
    </location>
</feature>
<feature type="compositionally biased region" description="Basic and acidic residues" evidence="1">
    <location>
        <begin position="341"/>
        <end position="355"/>
    </location>
</feature>
<keyword evidence="3" id="KW-1185">Reference proteome</keyword>
<comment type="caution">
    <text evidence="2">The sequence shown here is derived from an EMBL/GenBank/DDBJ whole genome shotgun (WGS) entry which is preliminary data.</text>
</comment>
<proteinExistence type="predicted"/>
<protein>
    <submittedName>
        <fullName evidence="2">Uncharacterized protein</fullName>
    </submittedName>
</protein>
<feature type="compositionally biased region" description="Low complexity" evidence="1">
    <location>
        <begin position="283"/>
        <end position="300"/>
    </location>
</feature>
<dbReference type="OrthoDB" id="5234071at2759"/>
<feature type="compositionally biased region" description="Basic and acidic residues" evidence="1">
    <location>
        <begin position="209"/>
        <end position="221"/>
    </location>
</feature>
<feature type="compositionally biased region" description="Low complexity" evidence="1">
    <location>
        <begin position="168"/>
        <end position="181"/>
    </location>
</feature>
<feature type="region of interest" description="Disordered" evidence="1">
    <location>
        <begin position="762"/>
        <end position="798"/>
    </location>
</feature>
<feature type="region of interest" description="Disordered" evidence="1">
    <location>
        <begin position="1"/>
        <end position="707"/>
    </location>
</feature>
<feature type="compositionally biased region" description="Pro residues" evidence="1">
    <location>
        <begin position="554"/>
        <end position="570"/>
    </location>
</feature>
<feature type="compositionally biased region" description="Basic and acidic residues" evidence="1">
    <location>
        <begin position="782"/>
        <end position="793"/>
    </location>
</feature>
<dbReference type="EMBL" id="JAGPXD010000001">
    <property type="protein sequence ID" value="KAH7377056.1"/>
    <property type="molecule type" value="Genomic_DNA"/>
</dbReference>
<feature type="compositionally biased region" description="Basic and acidic residues" evidence="1">
    <location>
        <begin position="18"/>
        <end position="30"/>
    </location>
</feature>
<feature type="compositionally biased region" description="Basic and acidic residues" evidence="1">
    <location>
        <begin position="468"/>
        <end position="481"/>
    </location>
</feature>
<dbReference type="Proteomes" id="UP000813385">
    <property type="component" value="Unassembled WGS sequence"/>
</dbReference>
<reference evidence="2" key="1">
    <citation type="journal article" date="2021" name="Nat. Commun.">
        <title>Genetic determinants of endophytism in the Arabidopsis root mycobiome.</title>
        <authorList>
            <person name="Mesny F."/>
            <person name="Miyauchi S."/>
            <person name="Thiergart T."/>
            <person name="Pickel B."/>
            <person name="Atanasova L."/>
            <person name="Karlsson M."/>
            <person name="Huettel B."/>
            <person name="Barry K.W."/>
            <person name="Haridas S."/>
            <person name="Chen C."/>
            <person name="Bauer D."/>
            <person name="Andreopoulos W."/>
            <person name="Pangilinan J."/>
            <person name="LaButti K."/>
            <person name="Riley R."/>
            <person name="Lipzen A."/>
            <person name="Clum A."/>
            <person name="Drula E."/>
            <person name="Henrissat B."/>
            <person name="Kohler A."/>
            <person name="Grigoriev I.V."/>
            <person name="Martin F.M."/>
            <person name="Hacquard S."/>
        </authorList>
    </citation>
    <scope>NUCLEOTIDE SEQUENCE</scope>
    <source>
        <strain evidence="2">MPI-CAGE-AT-0016</strain>
    </source>
</reference>
<evidence type="ECO:0000313" key="2">
    <source>
        <dbReference type="EMBL" id="KAH7377056.1"/>
    </source>
</evidence>
<evidence type="ECO:0000256" key="1">
    <source>
        <dbReference type="SAM" id="MobiDB-lite"/>
    </source>
</evidence>
<feature type="compositionally biased region" description="Polar residues" evidence="1">
    <location>
        <begin position="390"/>
        <end position="408"/>
    </location>
</feature>
<feature type="compositionally biased region" description="Pro residues" evidence="1">
    <location>
        <begin position="234"/>
        <end position="244"/>
    </location>
</feature>
<evidence type="ECO:0000313" key="3">
    <source>
        <dbReference type="Proteomes" id="UP000813385"/>
    </source>
</evidence>
<feature type="compositionally biased region" description="Pro residues" evidence="1">
    <location>
        <begin position="600"/>
        <end position="610"/>
    </location>
</feature>
<name>A0A8K0X9J2_9PEZI</name>
<gene>
    <name evidence="2" type="ORF">B0T11DRAFT_347390</name>
</gene>